<feature type="domain" description="Major facilitator superfamily (MFS) profile" evidence="6">
    <location>
        <begin position="8"/>
        <end position="391"/>
    </location>
</feature>
<feature type="transmembrane region" description="Helical" evidence="5">
    <location>
        <begin position="74"/>
        <end position="95"/>
    </location>
</feature>
<dbReference type="Pfam" id="PF07690">
    <property type="entry name" value="MFS_1"/>
    <property type="match status" value="1"/>
</dbReference>
<dbReference type="GO" id="GO:0016020">
    <property type="term" value="C:membrane"/>
    <property type="evidence" value="ECO:0007669"/>
    <property type="project" value="UniProtKB-SubCell"/>
</dbReference>
<feature type="transmembrane region" description="Helical" evidence="5">
    <location>
        <begin position="364"/>
        <end position="382"/>
    </location>
</feature>
<dbReference type="PANTHER" id="PTHR23514">
    <property type="entry name" value="BYPASS OF STOP CODON PROTEIN 6"/>
    <property type="match status" value="1"/>
</dbReference>
<dbReference type="InterPro" id="IPR011701">
    <property type="entry name" value="MFS"/>
</dbReference>
<accession>A0AAJ5VQX2</accession>
<feature type="transmembrane region" description="Helical" evidence="5">
    <location>
        <begin position="304"/>
        <end position="327"/>
    </location>
</feature>
<feature type="transmembrane region" description="Helical" evidence="5">
    <location>
        <begin position="101"/>
        <end position="121"/>
    </location>
</feature>
<evidence type="ECO:0000259" key="6">
    <source>
        <dbReference type="PROSITE" id="PS50850"/>
    </source>
</evidence>
<feature type="transmembrane region" description="Helical" evidence="5">
    <location>
        <begin position="279"/>
        <end position="298"/>
    </location>
</feature>
<feature type="transmembrane region" description="Helical" evidence="5">
    <location>
        <begin position="163"/>
        <end position="182"/>
    </location>
</feature>
<proteinExistence type="predicted"/>
<feature type="transmembrane region" description="Helical" evidence="5">
    <location>
        <begin position="214"/>
        <end position="231"/>
    </location>
</feature>
<organism evidence="7 8">
    <name type="scientific">Candidatus Devosia phytovorans</name>
    <dbReference type="NCBI Taxonomy" id="3121372"/>
    <lineage>
        <taxon>Bacteria</taxon>
        <taxon>Pseudomonadati</taxon>
        <taxon>Pseudomonadota</taxon>
        <taxon>Alphaproteobacteria</taxon>
        <taxon>Hyphomicrobiales</taxon>
        <taxon>Devosiaceae</taxon>
        <taxon>Devosia</taxon>
    </lineage>
</organism>
<protein>
    <submittedName>
        <fullName evidence="7">MFS transporter</fullName>
    </submittedName>
</protein>
<dbReference type="PROSITE" id="PS50850">
    <property type="entry name" value="MFS"/>
    <property type="match status" value="1"/>
</dbReference>
<feature type="transmembrane region" description="Helical" evidence="5">
    <location>
        <begin position="48"/>
        <end position="67"/>
    </location>
</feature>
<keyword evidence="3 5" id="KW-1133">Transmembrane helix</keyword>
<keyword evidence="4 5" id="KW-0472">Membrane</keyword>
<sequence length="399" mass="41043">MDSATSRRRFALFVFFFLPGVALASWVTRTPAIRDALGASIGEMGLVLFGVSVGSMTGILNSGWLVGRFGTRPIALVSMLIVMLALTVMAGGVVLASAWLVAFSLFLFGLGMGMSEIAINVDGADVERISGQHVLHTLHGCFSLGTVAGALLGMLATAINFPVAFHLVAIAVIAVPCLFYFVRDIPFGIGIEARAVGGGAPIDRGPAVWKDPRVILIGIVVLAMALAEGAANDWLPLLMVDEYGFSATSGSLVFLGFASAMTLGRFAGGWFLARFGRVAVIRGSAVIGAIGLCFVIFAHNPILAGAAVILWGLGASLGFPVAISAAGDSGPNPAARVRIVAMVGYVAFLVGPPLLGFVGEEFGLRNAMLIVLGLVGLAALLASAMQGKAIQGEAEPAKG</sequence>
<dbReference type="Gene3D" id="1.20.1250.20">
    <property type="entry name" value="MFS general substrate transporter like domains"/>
    <property type="match status" value="2"/>
</dbReference>
<evidence type="ECO:0000313" key="8">
    <source>
        <dbReference type="Proteomes" id="UP001217476"/>
    </source>
</evidence>
<reference evidence="7" key="1">
    <citation type="submission" date="2023-03" db="EMBL/GenBank/DDBJ databases">
        <title>Andean soil-derived lignocellulolytic bacterial consortium as a source of novel taxa and putative plastic-active enzymes.</title>
        <authorList>
            <person name="Diaz-Garcia L."/>
            <person name="Chuvochina M."/>
            <person name="Feuerriegel G."/>
            <person name="Bunk B."/>
            <person name="Sproer C."/>
            <person name="Streit W.R."/>
            <person name="Rodriguez L.M."/>
            <person name="Overmann J."/>
            <person name="Jimenez D.J."/>
        </authorList>
    </citation>
    <scope>NUCLEOTIDE SEQUENCE</scope>
    <source>
        <strain evidence="7">MAG 4196</strain>
    </source>
</reference>
<evidence type="ECO:0000256" key="3">
    <source>
        <dbReference type="ARBA" id="ARBA00022989"/>
    </source>
</evidence>
<dbReference type="InterPro" id="IPR051788">
    <property type="entry name" value="MFS_Transporter"/>
</dbReference>
<dbReference type="InterPro" id="IPR036259">
    <property type="entry name" value="MFS_trans_sf"/>
</dbReference>
<feature type="transmembrane region" description="Helical" evidence="5">
    <location>
        <begin position="339"/>
        <end position="358"/>
    </location>
</feature>
<dbReference type="CDD" id="cd17393">
    <property type="entry name" value="MFS_MosC_like"/>
    <property type="match status" value="1"/>
</dbReference>
<name>A0AAJ5VQX2_9HYPH</name>
<feature type="transmembrane region" description="Helical" evidence="5">
    <location>
        <begin position="133"/>
        <end position="157"/>
    </location>
</feature>
<dbReference type="GO" id="GO:0022857">
    <property type="term" value="F:transmembrane transporter activity"/>
    <property type="evidence" value="ECO:0007669"/>
    <property type="project" value="InterPro"/>
</dbReference>
<dbReference type="Proteomes" id="UP001217476">
    <property type="component" value="Chromosome"/>
</dbReference>
<keyword evidence="2 5" id="KW-0812">Transmembrane</keyword>
<evidence type="ECO:0000256" key="2">
    <source>
        <dbReference type="ARBA" id="ARBA00022692"/>
    </source>
</evidence>
<feature type="transmembrane region" description="Helical" evidence="5">
    <location>
        <begin position="243"/>
        <end position="267"/>
    </location>
</feature>
<evidence type="ECO:0000256" key="5">
    <source>
        <dbReference type="SAM" id="Phobius"/>
    </source>
</evidence>
<dbReference type="AlphaFoldDB" id="A0AAJ5VQX2"/>
<evidence type="ECO:0000313" key="7">
    <source>
        <dbReference type="EMBL" id="WEK03103.1"/>
    </source>
</evidence>
<dbReference type="PANTHER" id="PTHR23514:SF13">
    <property type="entry name" value="INNER MEMBRANE PROTEIN YBJJ"/>
    <property type="match status" value="1"/>
</dbReference>
<evidence type="ECO:0000256" key="1">
    <source>
        <dbReference type="ARBA" id="ARBA00004141"/>
    </source>
</evidence>
<gene>
    <name evidence="7" type="ORF">P0Y65_12915</name>
</gene>
<comment type="subcellular location">
    <subcellularLocation>
        <location evidence="1">Membrane</location>
        <topology evidence="1">Multi-pass membrane protein</topology>
    </subcellularLocation>
</comment>
<dbReference type="EMBL" id="CP119312">
    <property type="protein sequence ID" value="WEK03103.1"/>
    <property type="molecule type" value="Genomic_DNA"/>
</dbReference>
<dbReference type="InterPro" id="IPR020846">
    <property type="entry name" value="MFS_dom"/>
</dbReference>
<evidence type="ECO:0000256" key="4">
    <source>
        <dbReference type="ARBA" id="ARBA00023136"/>
    </source>
</evidence>
<dbReference type="SUPFAM" id="SSF103473">
    <property type="entry name" value="MFS general substrate transporter"/>
    <property type="match status" value="1"/>
</dbReference>